<accession>A0A6B0UNA9</accession>
<organism evidence="1">
    <name type="scientific">Ixodes ricinus</name>
    <name type="common">Common tick</name>
    <name type="synonym">Acarus ricinus</name>
    <dbReference type="NCBI Taxonomy" id="34613"/>
    <lineage>
        <taxon>Eukaryota</taxon>
        <taxon>Metazoa</taxon>
        <taxon>Ecdysozoa</taxon>
        <taxon>Arthropoda</taxon>
        <taxon>Chelicerata</taxon>
        <taxon>Arachnida</taxon>
        <taxon>Acari</taxon>
        <taxon>Parasitiformes</taxon>
        <taxon>Ixodida</taxon>
        <taxon>Ixodoidea</taxon>
        <taxon>Ixodidae</taxon>
        <taxon>Ixodinae</taxon>
        <taxon>Ixodes</taxon>
    </lineage>
</organism>
<evidence type="ECO:0000313" key="1">
    <source>
        <dbReference type="EMBL" id="MXU91299.1"/>
    </source>
</evidence>
<dbReference type="AlphaFoldDB" id="A0A6B0UNA9"/>
<name>A0A6B0UNA9_IXORI</name>
<sequence length="121" mass="13390">MLSQRNFAWAAFPVAEASSSSEASNISTKFVNFRINRAWFFRLTPGRCKRKSWGAGLILLDSFPPDASSFSVTACASETLGSSLPCLIISKISAVAYGVWHQRMRSRGKCIVSRISFDTKF</sequence>
<protein>
    <submittedName>
        <fullName evidence="1">Uncharacterized protein</fullName>
    </submittedName>
</protein>
<dbReference type="EMBL" id="GIFC01009216">
    <property type="protein sequence ID" value="MXU91299.1"/>
    <property type="molecule type" value="Transcribed_RNA"/>
</dbReference>
<reference evidence="1" key="1">
    <citation type="submission" date="2019-12" db="EMBL/GenBank/DDBJ databases">
        <title>An insight into the sialome of adult female Ixodes ricinus ticks feeding for 6 days.</title>
        <authorList>
            <person name="Perner J."/>
            <person name="Ribeiro J.M.C."/>
        </authorList>
    </citation>
    <scope>NUCLEOTIDE SEQUENCE</scope>
    <source>
        <strain evidence="1">Semi-engorged</strain>
        <tissue evidence="1">Salivary glands</tissue>
    </source>
</reference>
<proteinExistence type="predicted"/>